<keyword evidence="5" id="KW-0864">Zinc transport</keyword>
<dbReference type="Gene3D" id="1.20.1510.10">
    <property type="entry name" value="Cation efflux protein transmembrane domain"/>
    <property type="match status" value="1"/>
</dbReference>
<evidence type="ECO:0000259" key="10">
    <source>
        <dbReference type="Pfam" id="PF01545"/>
    </source>
</evidence>
<keyword evidence="4 9" id="KW-0812">Transmembrane</keyword>
<organism evidence="12 13">
    <name type="scientific">Hyphococcus aureus</name>
    <dbReference type="NCBI Taxonomy" id="2666033"/>
    <lineage>
        <taxon>Bacteria</taxon>
        <taxon>Pseudomonadati</taxon>
        <taxon>Pseudomonadota</taxon>
        <taxon>Alphaproteobacteria</taxon>
        <taxon>Parvularculales</taxon>
        <taxon>Parvularculaceae</taxon>
        <taxon>Hyphococcus</taxon>
    </lineage>
</organism>
<gene>
    <name evidence="12" type="ORF">ACFMB1_18640</name>
</gene>
<keyword evidence="7" id="KW-0406">Ion transport</keyword>
<keyword evidence="13" id="KW-1185">Reference proteome</keyword>
<evidence type="ECO:0000256" key="8">
    <source>
        <dbReference type="ARBA" id="ARBA00023136"/>
    </source>
</evidence>
<dbReference type="InterPro" id="IPR002524">
    <property type="entry name" value="Cation_efflux"/>
</dbReference>
<evidence type="ECO:0000256" key="1">
    <source>
        <dbReference type="ARBA" id="ARBA00004141"/>
    </source>
</evidence>
<dbReference type="Proteomes" id="UP001596116">
    <property type="component" value="Unassembled WGS sequence"/>
</dbReference>
<dbReference type="Pfam" id="PF01545">
    <property type="entry name" value="Cation_efflux"/>
    <property type="match status" value="1"/>
</dbReference>
<comment type="caution">
    <text evidence="12">The sequence shown here is derived from an EMBL/GenBank/DDBJ whole genome shotgun (WGS) entry which is preliminary data.</text>
</comment>
<reference evidence="12 13" key="1">
    <citation type="submission" date="2024-09" db="EMBL/GenBank/DDBJ databases">
        <authorList>
            <person name="Zhang Z.-H."/>
        </authorList>
    </citation>
    <scope>NUCLEOTIDE SEQUENCE [LARGE SCALE GENOMIC DNA]</scope>
    <source>
        <strain evidence="12 13">HHTR114</strain>
    </source>
</reference>
<evidence type="ECO:0000256" key="6">
    <source>
        <dbReference type="ARBA" id="ARBA00022989"/>
    </source>
</evidence>
<dbReference type="EMBL" id="JBHPON010000003">
    <property type="protein sequence ID" value="MFC6037580.1"/>
    <property type="molecule type" value="Genomic_DNA"/>
</dbReference>
<feature type="transmembrane region" description="Helical" evidence="9">
    <location>
        <begin position="149"/>
        <end position="170"/>
    </location>
</feature>
<evidence type="ECO:0000313" key="13">
    <source>
        <dbReference type="Proteomes" id="UP001596116"/>
    </source>
</evidence>
<dbReference type="InterPro" id="IPR058533">
    <property type="entry name" value="Cation_efflux_TM"/>
</dbReference>
<accession>A0ABW1KZT2</accession>
<dbReference type="PANTHER" id="PTHR11562:SF17">
    <property type="entry name" value="RE54080P-RELATED"/>
    <property type="match status" value="1"/>
</dbReference>
<evidence type="ECO:0000256" key="5">
    <source>
        <dbReference type="ARBA" id="ARBA00022906"/>
    </source>
</evidence>
<evidence type="ECO:0000313" key="12">
    <source>
        <dbReference type="EMBL" id="MFC6037580.1"/>
    </source>
</evidence>
<dbReference type="PANTHER" id="PTHR11562">
    <property type="entry name" value="CATION EFFLUX PROTEIN/ ZINC TRANSPORTER"/>
    <property type="match status" value="1"/>
</dbReference>
<feature type="transmembrane region" description="Helical" evidence="9">
    <location>
        <begin position="85"/>
        <end position="105"/>
    </location>
</feature>
<sequence length="301" mass="32507">MSHGPAHSAENDRALKISGWLTGVYFLIELAIGLATGSIAVISDAFHTFSAVGGVILAWVAARIARRPATLEHTFGYARAEIIGAMLNGFFLLAMALLVIVMGLMRLRAPIDLPTTPMLLAAAGGITTEVISLAVLFRGQKENLNMKGAFWHVIQTFIGSILIVITALFIQFTGFMAIDPILGTAFGVVLLLASVGIIRESFAILMETSPRGVDIGAVVETLRTVWDVEDVHHVHAWVLTSNRNVFSAHLRVSDNDAAPGVLKKAHKILREKHGFYFSTLQIETACLDEKGAEAIDPQTPQ</sequence>
<name>A0ABW1KZT2_9PROT</name>
<evidence type="ECO:0000256" key="2">
    <source>
        <dbReference type="ARBA" id="ARBA00008873"/>
    </source>
</evidence>
<evidence type="ECO:0000256" key="3">
    <source>
        <dbReference type="ARBA" id="ARBA00022448"/>
    </source>
</evidence>
<comment type="subcellular location">
    <subcellularLocation>
        <location evidence="1">Membrane</location>
        <topology evidence="1">Multi-pass membrane protein</topology>
    </subcellularLocation>
</comment>
<keyword evidence="3" id="KW-0813">Transport</keyword>
<keyword evidence="6 9" id="KW-1133">Transmembrane helix</keyword>
<dbReference type="Pfam" id="PF16916">
    <property type="entry name" value="ZT_dimer"/>
    <property type="match status" value="1"/>
</dbReference>
<feature type="transmembrane region" description="Helical" evidence="9">
    <location>
        <begin position="20"/>
        <end position="42"/>
    </location>
</feature>
<dbReference type="InterPro" id="IPR027470">
    <property type="entry name" value="Cation_efflux_CTD"/>
</dbReference>
<dbReference type="SUPFAM" id="SSF160240">
    <property type="entry name" value="Cation efflux protein cytoplasmic domain-like"/>
    <property type="match status" value="1"/>
</dbReference>
<feature type="transmembrane region" description="Helical" evidence="9">
    <location>
        <begin position="117"/>
        <end position="137"/>
    </location>
</feature>
<feature type="domain" description="Cation efflux protein transmembrane" evidence="10">
    <location>
        <begin position="16"/>
        <end position="206"/>
    </location>
</feature>
<feature type="domain" description="Cation efflux protein cytoplasmic" evidence="11">
    <location>
        <begin position="210"/>
        <end position="284"/>
    </location>
</feature>
<evidence type="ECO:0000256" key="7">
    <source>
        <dbReference type="ARBA" id="ARBA00023065"/>
    </source>
</evidence>
<proteinExistence type="inferred from homology"/>
<evidence type="ECO:0000259" key="11">
    <source>
        <dbReference type="Pfam" id="PF16916"/>
    </source>
</evidence>
<keyword evidence="8 9" id="KW-0472">Membrane</keyword>
<feature type="transmembrane region" description="Helical" evidence="9">
    <location>
        <begin position="176"/>
        <end position="198"/>
    </location>
</feature>
<dbReference type="RefSeq" id="WP_379881027.1">
    <property type="nucleotide sequence ID" value="NZ_JBHPON010000003.1"/>
</dbReference>
<dbReference type="InterPro" id="IPR027469">
    <property type="entry name" value="Cation_efflux_TMD_sf"/>
</dbReference>
<evidence type="ECO:0000256" key="4">
    <source>
        <dbReference type="ARBA" id="ARBA00022692"/>
    </source>
</evidence>
<dbReference type="InterPro" id="IPR050681">
    <property type="entry name" value="CDF/SLC30A"/>
</dbReference>
<comment type="similarity">
    <text evidence="2">Belongs to the cation diffusion facilitator (CDF) transporter (TC 2.A.4) family. SLC30A subfamily.</text>
</comment>
<evidence type="ECO:0000256" key="9">
    <source>
        <dbReference type="SAM" id="Phobius"/>
    </source>
</evidence>
<protein>
    <submittedName>
        <fullName evidence="12">Cation diffusion facilitator family transporter</fullName>
    </submittedName>
</protein>
<dbReference type="NCBIfam" id="TIGR01297">
    <property type="entry name" value="CDF"/>
    <property type="match status" value="1"/>
</dbReference>
<dbReference type="SUPFAM" id="SSF161111">
    <property type="entry name" value="Cation efflux protein transmembrane domain-like"/>
    <property type="match status" value="1"/>
</dbReference>
<dbReference type="InterPro" id="IPR036837">
    <property type="entry name" value="Cation_efflux_CTD_sf"/>
</dbReference>
<feature type="transmembrane region" description="Helical" evidence="9">
    <location>
        <begin position="48"/>
        <end position="65"/>
    </location>
</feature>
<keyword evidence="5" id="KW-0862">Zinc</keyword>